<evidence type="ECO:0000313" key="2">
    <source>
        <dbReference type="EMBL" id="PPQ87611.1"/>
    </source>
</evidence>
<feature type="compositionally biased region" description="Low complexity" evidence="1">
    <location>
        <begin position="178"/>
        <end position="191"/>
    </location>
</feature>
<feature type="compositionally biased region" description="Pro residues" evidence="1">
    <location>
        <begin position="70"/>
        <end position="88"/>
    </location>
</feature>
<feature type="compositionally biased region" description="Polar residues" evidence="1">
    <location>
        <begin position="241"/>
        <end position="268"/>
    </location>
</feature>
<sequence>DFPDLDSELGPVPREDPPPYTFRPSTFAGETTVEAGPARPFQAAPASNNNNARLPPSGGARVQSNASAPGPVPGSYPTPVPVPVPVPSPARTGGGGGGNLLQQITSSINQIVDEINSAFNPPSSQSQSSYSSSNLRPTRTGGSYNWSSSSSYPGQQAQAQGQQGSAYAPPPGPPPPAQSNSTSNVNANASATHPGLIPPPRHPSTRSTPSYPFFVSASASSSARPSTSSHLSSSSLNSNSQHTRTPSPGITSPHQTQTPSANPTSPSSDFAREFYAAGTGEGLNLVSNSDEEDDVPLASTSAARGVRRTASMGDLKSASGPSSRAATSGTGQGGGEAGDDNKPTTHPVPGRVLMREGKVLVYPGGYECDK</sequence>
<organism evidence="2 3">
    <name type="scientific">Gymnopilus dilepis</name>
    <dbReference type="NCBI Taxonomy" id="231916"/>
    <lineage>
        <taxon>Eukaryota</taxon>
        <taxon>Fungi</taxon>
        <taxon>Dikarya</taxon>
        <taxon>Basidiomycota</taxon>
        <taxon>Agaricomycotina</taxon>
        <taxon>Agaricomycetes</taxon>
        <taxon>Agaricomycetidae</taxon>
        <taxon>Agaricales</taxon>
        <taxon>Agaricineae</taxon>
        <taxon>Hymenogastraceae</taxon>
        <taxon>Gymnopilus</taxon>
    </lineage>
</organism>
<feature type="non-terminal residue" evidence="2">
    <location>
        <position position="1"/>
    </location>
</feature>
<proteinExistence type="predicted"/>
<feature type="compositionally biased region" description="Polar residues" evidence="1">
    <location>
        <begin position="100"/>
        <end position="110"/>
    </location>
</feature>
<gene>
    <name evidence="2" type="ORF">CVT26_007384</name>
</gene>
<dbReference type="STRING" id="231916.A0A409XA58"/>
<keyword evidence="3" id="KW-1185">Reference proteome</keyword>
<feature type="compositionally biased region" description="Low complexity" evidence="1">
    <location>
        <begin position="205"/>
        <end position="240"/>
    </location>
</feature>
<dbReference type="InParanoid" id="A0A409XA58"/>
<feature type="compositionally biased region" description="Polar residues" evidence="1">
    <location>
        <begin position="134"/>
        <end position="146"/>
    </location>
</feature>
<dbReference type="Proteomes" id="UP000284706">
    <property type="component" value="Unassembled WGS sequence"/>
</dbReference>
<name>A0A409XA58_9AGAR</name>
<dbReference type="EMBL" id="NHYE01003811">
    <property type="protein sequence ID" value="PPQ87611.1"/>
    <property type="molecule type" value="Genomic_DNA"/>
</dbReference>
<feature type="compositionally biased region" description="Low complexity" evidence="1">
    <location>
        <begin position="147"/>
        <end position="167"/>
    </location>
</feature>
<feature type="region of interest" description="Disordered" evidence="1">
    <location>
        <begin position="1"/>
        <end position="357"/>
    </location>
</feature>
<evidence type="ECO:0000313" key="3">
    <source>
        <dbReference type="Proteomes" id="UP000284706"/>
    </source>
</evidence>
<dbReference type="AlphaFoldDB" id="A0A409XA58"/>
<accession>A0A409XA58</accession>
<comment type="caution">
    <text evidence="2">The sequence shown here is derived from an EMBL/GenBank/DDBJ whole genome shotgun (WGS) entry which is preliminary data.</text>
</comment>
<protein>
    <submittedName>
        <fullName evidence="2">Uncharacterized protein</fullName>
    </submittedName>
</protein>
<feature type="compositionally biased region" description="Low complexity" evidence="1">
    <location>
        <begin position="123"/>
        <end position="133"/>
    </location>
</feature>
<feature type="compositionally biased region" description="Pro residues" evidence="1">
    <location>
        <begin position="168"/>
        <end position="177"/>
    </location>
</feature>
<evidence type="ECO:0000256" key="1">
    <source>
        <dbReference type="SAM" id="MobiDB-lite"/>
    </source>
</evidence>
<reference evidence="2 3" key="1">
    <citation type="journal article" date="2018" name="Evol. Lett.">
        <title>Horizontal gene cluster transfer increased hallucinogenic mushroom diversity.</title>
        <authorList>
            <person name="Reynolds H.T."/>
            <person name="Vijayakumar V."/>
            <person name="Gluck-Thaler E."/>
            <person name="Korotkin H.B."/>
            <person name="Matheny P.B."/>
            <person name="Slot J.C."/>
        </authorList>
    </citation>
    <scope>NUCLEOTIDE SEQUENCE [LARGE SCALE GENOMIC DNA]</scope>
    <source>
        <strain evidence="2 3">SRW20</strain>
    </source>
</reference>
<dbReference type="OrthoDB" id="2405700at2759"/>
<feature type="non-terminal residue" evidence="2">
    <location>
        <position position="370"/>
    </location>
</feature>